<keyword evidence="4" id="KW-1185">Reference proteome</keyword>
<organism evidence="3 4">
    <name type="scientific">Ambrosia artemisiifolia</name>
    <name type="common">Common ragweed</name>
    <dbReference type="NCBI Taxonomy" id="4212"/>
    <lineage>
        <taxon>Eukaryota</taxon>
        <taxon>Viridiplantae</taxon>
        <taxon>Streptophyta</taxon>
        <taxon>Embryophyta</taxon>
        <taxon>Tracheophyta</taxon>
        <taxon>Spermatophyta</taxon>
        <taxon>Magnoliopsida</taxon>
        <taxon>eudicotyledons</taxon>
        <taxon>Gunneridae</taxon>
        <taxon>Pentapetalae</taxon>
        <taxon>asterids</taxon>
        <taxon>campanulids</taxon>
        <taxon>Asterales</taxon>
        <taxon>Asteraceae</taxon>
        <taxon>Asteroideae</taxon>
        <taxon>Heliantheae alliance</taxon>
        <taxon>Heliantheae</taxon>
        <taxon>Ambrosia</taxon>
    </lineage>
</organism>
<dbReference type="Proteomes" id="UP001206925">
    <property type="component" value="Unassembled WGS sequence"/>
</dbReference>
<keyword evidence="2" id="KW-0812">Transmembrane</keyword>
<comment type="caution">
    <text evidence="3">The sequence shown here is derived from an EMBL/GenBank/DDBJ whole genome shotgun (WGS) entry which is preliminary data.</text>
</comment>
<protein>
    <recommendedName>
        <fullName evidence="5">Transmembrane protein</fullName>
    </recommendedName>
</protein>
<evidence type="ECO:0008006" key="5">
    <source>
        <dbReference type="Google" id="ProtNLM"/>
    </source>
</evidence>
<keyword evidence="2" id="KW-0472">Membrane</keyword>
<evidence type="ECO:0000256" key="2">
    <source>
        <dbReference type="SAM" id="Phobius"/>
    </source>
</evidence>
<sequence length="278" mass="30872">MRRSFGPMGGGGDGGMLKTVHRAMRAGSATHGASHEPFSHSTTNNSPTYRPSSSNNKNNLNTISFSSNHHDHPYPSSSINQYDDFVFCTVPSMDEVHHAVSSLQQVLNPPTIFHDSGWDFDWIEPSTSMLKAHCGSECVYDAFHLLQTEPSVKKMVMSLSSDKSVWEAVMNNEAVRELRDSVYEANKSILGDVVDSSDGPTPVLDVLQWILVNTKAKLMDLVKKTTEMVNRLFQSTINEKANDQEGAKTEPFEKIVRSSFFLSVMVLLIVVVTRTCKL</sequence>
<evidence type="ECO:0000256" key="1">
    <source>
        <dbReference type="SAM" id="MobiDB-lite"/>
    </source>
</evidence>
<reference evidence="3" key="1">
    <citation type="submission" date="2022-06" db="EMBL/GenBank/DDBJ databases">
        <title>Uncovering the hologenomic basis of an extraordinary plant invasion.</title>
        <authorList>
            <person name="Bieker V.C."/>
            <person name="Martin M.D."/>
            <person name="Gilbert T."/>
            <person name="Hodgins K."/>
            <person name="Battlay P."/>
            <person name="Petersen B."/>
            <person name="Wilson J."/>
        </authorList>
    </citation>
    <scope>NUCLEOTIDE SEQUENCE</scope>
    <source>
        <strain evidence="3">AA19_3_7</strain>
        <tissue evidence="3">Leaf</tissue>
    </source>
</reference>
<dbReference type="EMBL" id="JAMZMK010008424">
    <property type="protein sequence ID" value="KAI7740463.1"/>
    <property type="molecule type" value="Genomic_DNA"/>
</dbReference>
<gene>
    <name evidence="3" type="ORF">M8C21_003687</name>
</gene>
<dbReference type="PANTHER" id="PTHR33625:SF3">
    <property type="entry name" value="OS04G0550700 PROTEIN"/>
    <property type="match status" value="1"/>
</dbReference>
<evidence type="ECO:0000313" key="4">
    <source>
        <dbReference type="Proteomes" id="UP001206925"/>
    </source>
</evidence>
<proteinExistence type="predicted"/>
<name>A0AAD5CEA3_AMBAR</name>
<feature type="region of interest" description="Disordered" evidence="1">
    <location>
        <begin position="26"/>
        <end position="67"/>
    </location>
</feature>
<keyword evidence="2" id="KW-1133">Transmembrane helix</keyword>
<dbReference type="PANTHER" id="PTHR33625">
    <property type="entry name" value="OS08G0179900 PROTEIN"/>
    <property type="match status" value="1"/>
</dbReference>
<feature type="transmembrane region" description="Helical" evidence="2">
    <location>
        <begin position="255"/>
        <end position="273"/>
    </location>
</feature>
<accession>A0AAD5CEA3</accession>
<evidence type="ECO:0000313" key="3">
    <source>
        <dbReference type="EMBL" id="KAI7740463.1"/>
    </source>
</evidence>
<feature type="compositionally biased region" description="Polar residues" evidence="1">
    <location>
        <begin position="39"/>
        <end position="67"/>
    </location>
</feature>
<dbReference type="AlphaFoldDB" id="A0AAD5CEA3"/>